<gene>
    <name evidence="1" type="ORF">ACFQIC_00755</name>
</gene>
<sequence>MKQTDSLAYFLEDLWSRGFKLSDQDVRFIYFGKNSTNVEEWKTILALKMTLKFQQSFDPSFYISVLEHISSPTIASKKEVYQSLEERGLSNQKTMVKERNE</sequence>
<evidence type="ECO:0000313" key="1">
    <source>
        <dbReference type="EMBL" id="MFC7060400.1"/>
    </source>
</evidence>
<dbReference type="EMBL" id="JBHSZV010000004">
    <property type="protein sequence ID" value="MFC7060400.1"/>
    <property type="molecule type" value="Genomic_DNA"/>
</dbReference>
<comment type="caution">
    <text evidence="1">The sequence shown here is derived from an EMBL/GenBank/DDBJ whole genome shotgun (WGS) entry which is preliminary data.</text>
</comment>
<accession>A0ABW2EDM2</accession>
<dbReference type="Pfam" id="PF19618">
    <property type="entry name" value="DUF6123"/>
    <property type="match status" value="1"/>
</dbReference>
<proteinExistence type="predicted"/>
<protein>
    <submittedName>
        <fullName evidence="1">DUF6123 family protein</fullName>
    </submittedName>
</protein>
<name>A0ABW2EDM2_9BACI</name>
<organism evidence="1 2">
    <name type="scientific">Halobacillus seohaensis</name>
    <dbReference type="NCBI Taxonomy" id="447421"/>
    <lineage>
        <taxon>Bacteria</taxon>
        <taxon>Bacillati</taxon>
        <taxon>Bacillota</taxon>
        <taxon>Bacilli</taxon>
        <taxon>Bacillales</taxon>
        <taxon>Bacillaceae</taxon>
        <taxon>Halobacillus</taxon>
    </lineage>
</organism>
<dbReference type="Proteomes" id="UP001596410">
    <property type="component" value="Unassembled WGS sequence"/>
</dbReference>
<dbReference type="RefSeq" id="WP_204706315.1">
    <property type="nucleotide sequence ID" value="NZ_JBHSZV010000004.1"/>
</dbReference>
<dbReference type="InterPro" id="IPR046126">
    <property type="entry name" value="DUF6123"/>
</dbReference>
<reference evidence="2" key="1">
    <citation type="journal article" date="2019" name="Int. J. Syst. Evol. Microbiol.">
        <title>The Global Catalogue of Microorganisms (GCM) 10K type strain sequencing project: providing services to taxonomists for standard genome sequencing and annotation.</title>
        <authorList>
            <consortium name="The Broad Institute Genomics Platform"/>
            <consortium name="The Broad Institute Genome Sequencing Center for Infectious Disease"/>
            <person name="Wu L."/>
            <person name="Ma J."/>
        </authorList>
    </citation>
    <scope>NUCLEOTIDE SEQUENCE [LARGE SCALE GENOMIC DNA]</scope>
    <source>
        <strain evidence="2">CGMCC 4.1621</strain>
    </source>
</reference>
<evidence type="ECO:0000313" key="2">
    <source>
        <dbReference type="Proteomes" id="UP001596410"/>
    </source>
</evidence>
<keyword evidence="2" id="KW-1185">Reference proteome</keyword>